<evidence type="ECO:0000313" key="3">
    <source>
        <dbReference type="EMBL" id="MDQ8749952.1"/>
    </source>
</evidence>
<dbReference type="InterPro" id="IPR018060">
    <property type="entry name" value="HTH_AraC"/>
</dbReference>
<dbReference type="RefSeq" id="WP_309046989.1">
    <property type="nucleotide sequence ID" value="NZ_JAUCQJ010000004.1"/>
</dbReference>
<organism evidence="3 4">
    <name type="scientific">Elizabethkingia miricola</name>
    <name type="common">Chryseobacterium miricola</name>
    <dbReference type="NCBI Taxonomy" id="172045"/>
    <lineage>
        <taxon>Bacteria</taxon>
        <taxon>Pseudomonadati</taxon>
        <taxon>Bacteroidota</taxon>
        <taxon>Flavobacteriia</taxon>
        <taxon>Flavobacteriales</taxon>
        <taxon>Weeksellaceae</taxon>
        <taxon>Elizabethkingia</taxon>
    </lineage>
</organism>
<accession>A0ABD5B999</accession>
<feature type="domain" description="HTH araC/xylS-type" evidence="2">
    <location>
        <begin position="422"/>
        <end position="530"/>
    </location>
</feature>
<feature type="transmembrane region" description="Helical" evidence="1">
    <location>
        <begin position="352"/>
        <end position="375"/>
    </location>
</feature>
<proteinExistence type="predicted"/>
<sequence>MGLIDAYSENDERALVFVRMYIDKARKEDNYEELIWGYEEAIYYSKDIHDKLIYADSAIIAAKKYNNPNQISRAYLGKGIIYYYNKRHYKPALEQYLLAFQFSKDSKDNYLKNKIIYHLGMVKSYLGYYKEAAELFEISARYFEKEMMKNVHHNLKLNNESGYFNSIYRLSSCYKNLQLFYKEDSLINIGLERLYDTKQLPLEYGLFQKGKGIQLLRENKLAESLKYLKLSEKILSHNQDFASLITVYFYIGKVYWLKEERAESLLYLNKVDSLVNRFRVITPEIKANYEYLIHDAKQSRNSPKQLYYTNQLLKADSIINTDFAMLSSKIHREYDTDTLLKEKYCLERKQNIGVIIFCFSVISGSIILYFLIIRFRKKENELNKKYQELLDRFNNSFVYEPFDRSLPVSLTEKVGYSLELIEEVRLKLKNFESSKKFLQSNLTLPIVAKMIGSNRSHLSYVLNEHHHLTFTAYLKTLRITYITNLLLEDSKYLNYSIDGLTQMCGMANRQVFSEHFMEINGMRPIDFIRKRKEELKKL</sequence>
<evidence type="ECO:0000256" key="1">
    <source>
        <dbReference type="SAM" id="Phobius"/>
    </source>
</evidence>
<dbReference type="Gene3D" id="1.25.40.10">
    <property type="entry name" value="Tetratricopeptide repeat domain"/>
    <property type="match status" value="1"/>
</dbReference>
<keyword evidence="1" id="KW-1133">Transmembrane helix</keyword>
<gene>
    <name evidence="3" type="ORF">QT385_14955</name>
</gene>
<name>A0ABD5B999_ELIMR</name>
<keyword evidence="1" id="KW-0812">Transmembrane</keyword>
<dbReference type="AlphaFoldDB" id="A0ABD5B999"/>
<comment type="caution">
    <text evidence="3">The sequence shown here is derived from an EMBL/GenBank/DDBJ whole genome shotgun (WGS) entry which is preliminary data.</text>
</comment>
<dbReference type="EMBL" id="JAUCQJ010000004">
    <property type="protein sequence ID" value="MDQ8749952.1"/>
    <property type="molecule type" value="Genomic_DNA"/>
</dbReference>
<dbReference type="SMART" id="SM00342">
    <property type="entry name" value="HTH_ARAC"/>
    <property type="match status" value="1"/>
</dbReference>
<reference evidence="3 4" key="1">
    <citation type="submission" date="2023-06" db="EMBL/GenBank/DDBJ databases">
        <title>Nosocomial Elizabethkingia miricola genome.</title>
        <authorList>
            <person name="Morgado S."/>
            <person name="Fonseca E."/>
            <person name="Freitas F."/>
            <person name="Vicente A.C."/>
        </authorList>
    </citation>
    <scope>NUCLEOTIDE SEQUENCE [LARGE SCALE GENOMIC DNA]</scope>
    <source>
        <strain evidence="3 4">EM15</strain>
    </source>
</reference>
<dbReference type="PROSITE" id="PS01124">
    <property type="entry name" value="HTH_ARAC_FAMILY_2"/>
    <property type="match status" value="1"/>
</dbReference>
<dbReference type="Pfam" id="PF12833">
    <property type="entry name" value="HTH_18"/>
    <property type="match status" value="1"/>
</dbReference>
<dbReference type="InterPro" id="IPR011990">
    <property type="entry name" value="TPR-like_helical_dom_sf"/>
</dbReference>
<dbReference type="Proteomes" id="UP001239265">
    <property type="component" value="Unassembled WGS sequence"/>
</dbReference>
<evidence type="ECO:0000259" key="2">
    <source>
        <dbReference type="PROSITE" id="PS01124"/>
    </source>
</evidence>
<dbReference type="SUPFAM" id="SSF48452">
    <property type="entry name" value="TPR-like"/>
    <property type="match status" value="1"/>
</dbReference>
<protein>
    <submittedName>
        <fullName evidence="3">Helix-turn-helix domain-containing protein</fullName>
    </submittedName>
</protein>
<evidence type="ECO:0000313" key="4">
    <source>
        <dbReference type="Proteomes" id="UP001239265"/>
    </source>
</evidence>
<dbReference type="Gene3D" id="1.10.10.60">
    <property type="entry name" value="Homeodomain-like"/>
    <property type="match status" value="1"/>
</dbReference>
<keyword evidence="1" id="KW-0472">Membrane</keyword>